<dbReference type="PANTHER" id="PTHR18968:SF13">
    <property type="entry name" value="ACETOLACTATE SYNTHASE CATALYTIC SUBUNIT, MITOCHONDRIAL"/>
    <property type="match status" value="1"/>
</dbReference>
<proteinExistence type="inferred from homology"/>
<evidence type="ECO:0000256" key="2">
    <source>
        <dbReference type="ARBA" id="ARBA00007812"/>
    </source>
</evidence>
<dbReference type="PANTHER" id="PTHR18968">
    <property type="entry name" value="THIAMINE PYROPHOSPHATE ENZYMES"/>
    <property type="match status" value="1"/>
</dbReference>
<dbReference type="InterPro" id="IPR029061">
    <property type="entry name" value="THDP-binding"/>
</dbReference>
<comment type="similarity">
    <text evidence="2">Belongs to the TPP enzyme family.</text>
</comment>
<evidence type="ECO:0000259" key="4">
    <source>
        <dbReference type="Pfam" id="PF02775"/>
    </source>
</evidence>
<gene>
    <name evidence="5" type="ORF">J2S11_001889</name>
</gene>
<dbReference type="PROSITE" id="PS00187">
    <property type="entry name" value="TPP_ENZYMES"/>
    <property type="match status" value="1"/>
</dbReference>
<comment type="cofactor">
    <cofactor evidence="1">
        <name>thiamine diphosphate</name>
        <dbReference type="ChEBI" id="CHEBI:58937"/>
    </cofactor>
</comment>
<dbReference type="InterPro" id="IPR000399">
    <property type="entry name" value="TPP-bd_CS"/>
</dbReference>
<protein>
    <submittedName>
        <fullName evidence="5">Thiamine pyrophosphate-dependent acetolactate synthase large subunit-like protein</fullName>
    </submittedName>
</protein>
<dbReference type="RefSeq" id="WP_307393815.1">
    <property type="nucleotide sequence ID" value="NZ_BAAADK010000032.1"/>
</dbReference>
<dbReference type="Proteomes" id="UP001235840">
    <property type="component" value="Unassembled WGS sequence"/>
</dbReference>
<dbReference type="EMBL" id="JAUSTY010000006">
    <property type="protein sequence ID" value="MDQ0165988.1"/>
    <property type="molecule type" value="Genomic_DNA"/>
</dbReference>
<dbReference type="InterPro" id="IPR045229">
    <property type="entry name" value="TPP_enz"/>
</dbReference>
<comment type="caution">
    <text evidence="5">The sequence shown here is derived from an EMBL/GenBank/DDBJ whole genome shotgun (WGS) entry which is preliminary data.</text>
</comment>
<name>A0ABT9VYB2_9BACI</name>
<dbReference type="InterPro" id="IPR011766">
    <property type="entry name" value="TPP_enzyme_TPP-bd"/>
</dbReference>
<dbReference type="Pfam" id="PF02775">
    <property type="entry name" value="TPP_enzyme_C"/>
    <property type="match status" value="1"/>
</dbReference>
<accession>A0ABT9VYB2</accession>
<keyword evidence="3" id="KW-0786">Thiamine pyrophosphate</keyword>
<feature type="domain" description="Thiamine pyrophosphate enzyme TPP-binding" evidence="4">
    <location>
        <begin position="1"/>
        <end position="119"/>
    </location>
</feature>
<reference evidence="5 6" key="1">
    <citation type="submission" date="2023-07" db="EMBL/GenBank/DDBJ databases">
        <title>Genomic Encyclopedia of Type Strains, Phase IV (KMG-IV): sequencing the most valuable type-strain genomes for metagenomic binning, comparative biology and taxonomic classification.</title>
        <authorList>
            <person name="Goeker M."/>
        </authorList>
    </citation>
    <scope>NUCLEOTIDE SEQUENCE [LARGE SCALE GENOMIC DNA]</scope>
    <source>
        <strain evidence="5 6">DSM 12751</strain>
    </source>
</reference>
<organism evidence="5 6">
    <name type="scientific">Caldalkalibacillus horti</name>
    <dbReference type="NCBI Taxonomy" id="77523"/>
    <lineage>
        <taxon>Bacteria</taxon>
        <taxon>Bacillati</taxon>
        <taxon>Bacillota</taxon>
        <taxon>Bacilli</taxon>
        <taxon>Bacillales</taxon>
        <taxon>Bacillaceae</taxon>
        <taxon>Caldalkalibacillus</taxon>
    </lineage>
</organism>
<dbReference type="SUPFAM" id="SSF52518">
    <property type="entry name" value="Thiamin diphosphate-binding fold (THDP-binding)"/>
    <property type="match status" value="1"/>
</dbReference>
<evidence type="ECO:0000256" key="1">
    <source>
        <dbReference type="ARBA" id="ARBA00001964"/>
    </source>
</evidence>
<keyword evidence="6" id="KW-1185">Reference proteome</keyword>
<evidence type="ECO:0000313" key="6">
    <source>
        <dbReference type="Proteomes" id="UP001235840"/>
    </source>
</evidence>
<dbReference type="Gene3D" id="3.40.50.970">
    <property type="match status" value="1"/>
</dbReference>
<evidence type="ECO:0000256" key="3">
    <source>
        <dbReference type="ARBA" id="ARBA00023052"/>
    </source>
</evidence>
<sequence>MGIALPGSIGAKLACPDAPVICITGDGGALMNISELETAKRLGLSFIIIVLNDSTLKLEEQMMQEKFGNSFGTTFGNPDFVQLAESFGIKGVRPNQLNEFEQVLNNALKQNNEITLIDIQM</sequence>
<evidence type="ECO:0000313" key="5">
    <source>
        <dbReference type="EMBL" id="MDQ0165988.1"/>
    </source>
</evidence>